<dbReference type="PANTHER" id="PTHR30477">
    <property type="entry name" value="ABC-TRANSPORTER METAL-BINDING PROTEIN"/>
    <property type="match status" value="1"/>
</dbReference>
<name>A0ABZ2YCM3_9BACT</name>
<evidence type="ECO:0000256" key="7">
    <source>
        <dbReference type="SAM" id="Phobius"/>
    </source>
</evidence>
<dbReference type="InterPro" id="IPR037294">
    <property type="entry name" value="ABC_BtuC-like"/>
</dbReference>
<gene>
    <name evidence="8" type="ORF">QBE54_03175</name>
</gene>
<keyword evidence="6" id="KW-0813">Transport</keyword>
<dbReference type="InterPro" id="IPR001626">
    <property type="entry name" value="ABC_TroCD"/>
</dbReference>
<accession>A0ABZ2YCM3</accession>
<evidence type="ECO:0000313" key="9">
    <source>
        <dbReference type="Proteomes" id="UP001461341"/>
    </source>
</evidence>
<feature type="transmembrane region" description="Helical" evidence="7">
    <location>
        <begin position="236"/>
        <end position="253"/>
    </location>
</feature>
<proteinExistence type="inferred from homology"/>
<feature type="transmembrane region" description="Helical" evidence="7">
    <location>
        <begin position="209"/>
        <end position="230"/>
    </location>
</feature>
<keyword evidence="3 6" id="KW-0812">Transmembrane</keyword>
<sequence>MQKALLAGIIVGSLSAFLGVFVVLQNLAFLGTGIAHAAFAGIAIGYLLGVNPIAFTYFFCVIAGLGIAILAQSQKIREDTAVGIMFSSSMALGIFVVSFFKVSNTDLFGYLFGNILAVTRQDLIFSTIVAIFSIFTVLFYLKEITASILDFEMATVIGIPAVGYKYFLVALISLCIAISIRIAGIILVSALLVIPGATALQVSKTLKRALTLSTIIGAGTSLAGLSISYYLNSPPGSTIVLFAGCLFLLIRLMRFNQ</sequence>
<comment type="similarity">
    <text evidence="2 6">Belongs to the ABC-3 integral membrane protein family.</text>
</comment>
<dbReference type="SUPFAM" id="SSF81345">
    <property type="entry name" value="ABC transporter involved in vitamin B12 uptake, BtuC"/>
    <property type="match status" value="1"/>
</dbReference>
<evidence type="ECO:0000313" key="8">
    <source>
        <dbReference type="EMBL" id="WZL76748.1"/>
    </source>
</evidence>
<dbReference type="PANTHER" id="PTHR30477:SF0">
    <property type="entry name" value="METAL TRANSPORT SYSTEM MEMBRANE PROTEIN TM_0125-RELATED"/>
    <property type="match status" value="1"/>
</dbReference>
<evidence type="ECO:0000256" key="3">
    <source>
        <dbReference type="ARBA" id="ARBA00022692"/>
    </source>
</evidence>
<keyword evidence="9" id="KW-1185">Reference proteome</keyword>
<evidence type="ECO:0000256" key="2">
    <source>
        <dbReference type="ARBA" id="ARBA00008034"/>
    </source>
</evidence>
<feature type="transmembrane region" description="Helical" evidence="7">
    <location>
        <begin position="82"/>
        <end position="103"/>
    </location>
</feature>
<evidence type="ECO:0000256" key="1">
    <source>
        <dbReference type="ARBA" id="ARBA00004141"/>
    </source>
</evidence>
<evidence type="ECO:0000256" key="5">
    <source>
        <dbReference type="ARBA" id="ARBA00023136"/>
    </source>
</evidence>
<evidence type="ECO:0000256" key="4">
    <source>
        <dbReference type="ARBA" id="ARBA00022989"/>
    </source>
</evidence>
<comment type="subcellular location">
    <subcellularLocation>
        <location evidence="6">Cell membrane</location>
        <topology evidence="6">Multi-pass membrane protein</topology>
    </subcellularLocation>
    <subcellularLocation>
        <location evidence="1">Membrane</location>
        <topology evidence="1">Multi-pass membrane protein</topology>
    </subcellularLocation>
</comment>
<keyword evidence="5 7" id="KW-0472">Membrane</keyword>
<dbReference type="EMBL" id="CP121689">
    <property type="protein sequence ID" value="WZL76748.1"/>
    <property type="molecule type" value="Genomic_DNA"/>
</dbReference>
<organism evidence="8 9">
    <name type="scientific">Thermatribacter velox</name>
    <dbReference type="NCBI Taxonomy" id="3039681"/>
    <lineage>
        <taxon>Bacteria</taxon>
        <taxon>Pseudomonadati</taxon>
        <taxon>Atribacterota</taxon>
        <taxon>Atribacteria</taxon>
        <taxon>Atribacterales</taxon>
        <taxon>Thermatribacteraceae</taxon>
        <taxon>Thermatribacter</taxon>
    </lineage>
</organism>
<reference evidence="8 9" key="1">
    <citation type="submission" date="2023-03" db="EMBL/GenBank/DDBJ databases">
        <title>Novel Species.</title>
        <authorList>
            <person name="Ma S."/>
        </authorList>
    </citation>
    <scope>NUCLEOTIDE SEQUENCE [LARGE SCALE GENOMIC DNA]</scope>
    <source>
        <strain evidence="8 9">B11</strain>
    </source>
</reference>
<protein>
    <submittedName>
        <fullName evidence="8">Metal ABC transporter permease</fullName>
    </submittedName>
</protein>
<dbReference type="Pfam" id="PF00950">
    <property type="entry name" value="ABC-3"/>
    <property type="match status" value="1"/>
</dbReference>
<keyword evidence="4 7" id="KW-1133">Transmembrane helix</keyword>
<dbReference type="RefSeq" id="WP_369018912.1">
    <property type="nucleotide sequence ID" value="NZ_CP121689.1"/>
</dbReference>
<feature type="transmembrane region" description="Helical" evidence="7">
    <location>
        <begin position="178"/>
        <end position="197"/>
    </location>
</feature>
<feature type="transmembrane region" description="Helical" evidence="7">
    <location>
        <begin position="123"/>
        <end position="141"/>
    </location>
</feature>
<dbReference type="Proteomes" id="UP001461341">
    <property type="component" value="Chromosome"/>
</dbReference>
<feature type="transmembrane region" description="Helical" evidence="7">
    <location>
        <begin position="50"/>
        <end position="70"/>
    </location>
</feature>
<evidence type="ECO:0000256" key="6">
    <source>
        <dbReference type="RuleBase" id="RU003943"/>
    </source>
</evidence>
<dbReference type="CDD" id="cd06550">
    <property type="entry name" value="TM_ABC_iron-siderophores_like"/>
    <property type="match status" value="1"/>
</dbReference>
<dbReference type="Gene3D" id="1.10.3470.10">
    <property type="entry name" value="ABC transporter involved in vitamin B12 uptake, BtuC"/>
    <property type="match status" value="1"/>
</dbReference>
<feature type="transmembrane region" description="Helical" evidence="7">
    <location>
        <begin position="153"/>
        <end position="172"/>
    </location>
</feature>